<protein>
    <submittedName>
        <fullName evidence="1">Uncharacterized protein</fullName>
    </submittedName>
</protein>
<comment type="caution">
    <text evidence="1">The sequence shown here is derived from an EMBL/GenBank/DDBJ whole genome shotgun (WGS) entry which is preliminary data.</text>
</comment>
<sequence length="184" mass="20785">MKFRFVKALLPGNQSSDKEMGALLQNQKPTKDDSKVAGQQDLKEEPRDKIVTDAIVATTVLHDDILNKIPKKLKLLDEVSQACIPDELQPVISPMQDIPLPNMKRDFAASIRVATFLIRLLPLLACFKTSNQFRVLVLQVKIKEADRDRIMQCLDVILSYDSQDTWTGQETVLVQLGDILRAEE</sequence>
<dbReference type="AlphaFoldDB" id="A0A6L2LMG7"/>
<name>A0A6L2LMG7_TANCI</name>
<organism evidence="1">
    <name type="scientific">Tanacetum cinerariifolium</name>
    <name type="common">Dalmatian daisy</name>
    <name type="synonym">Chrysanthemum cinerariifolium</name>
    <dbReference type="NCBI Taxonomy" id="118510"/>
    <lineage>
        <taxon>Eukaryota</taxon>
        <taxon>Viridiplantae</taxon>
        <taxon>Streptophyta</taxon>
        <taxon>Embryophyta</taxon>
        <taxon>Tracheophyta</taxon>
        <taxon>Spermatophyta</taxon>
        <taxon>Magnoliopsida</taxon>
        <taxon>eudicotyledons</taxon>
        <taxon>Gunneridae</taxon>
        <taxon>Pentapetalae</taxon>
        <taxon>asterids</taxon>
        <taxon>campanulids</taxon>
        <taxon>Asterales</taxon>
        <taxon>Asteraceae</taxon>
        <taxon>Asteroideae</taxon>
        <taxon>Anthemideae</taxon>
        <taxon>Anthemidinae</taxon>
        <taxon>Tanacetum</taxon>
    </lineage>
</organism>
<gene>
    <name evidence="1" type="ORF">Tci_034145</name>
</gene>
<accession>A0A6L2LMG7</accession>
<reference evidence="1" key="1">
    <citation type="journal article" date="2019" name="Sci. Rep.">
        <title>Draft genome of Tanacetum cinerariifolium, the natural source of mosquito coil.</title>
        <authorList>
            <person name="Yamashiro T."/>
            <person name="Shiraishi A."/>
            <person name="Satake H."/>
            <person name="Nakayama K."/>
        </authorList>
    </citation>
    <scope>NUCLEOTIDE SEQUENCE</scope>
</reference>
<evidence type="ECO:0000313" key="1">
    <source>
        <dbReference type="EMBL" id="GEU62167.1"/>
    </source>
</evidence>
<proteinExistence type="predicted"/>
<dbReference type="EMBL" id="BKCJ010004628">
    <property type="protein sequence ID" value="GEU62167.1"/>
    <property type="molecule type" value="Genomic_DNA"/>
</dbReference>